<dbReference type="Proteomes" id="UP000799757">
    <property type="component" value="Unassembled WGS sequence"/>
</dbReference>
<reference evidence="2" key="1">
    <citation type="journal article" date="2020" name="Stud. Mycol.">
        <title>101 Dothideomycetes genomes: a test case for predicting lifestyles and emergence of pathogens.</title>
        <authorList>
            <person name="Haridas S."/>
            <person name="Albert R."/>
            <person name="Binder M."/>
            <person name="Bloem J."/>
            <person name="Labutti K."/>
            <person name="Salamov A."/>
            <person name="Andreopoulos B."/>
            <person name="Baker S."/>
            <person name="Barry K."/>
            <person name="Bills G."/>
            <person name="Bluhm B."/>
            <person name="Cannon C."/>
            <person name="Castanera R."/>
            <person name="Culley D."/>
            <person name="Daum C."/>
            <person name="Ezra D."/>
            <person name="Gonzalez J."/>
            <person name="Henrissat B."/>
            <person name="Kuo A."/>
            <person name="Liang C."/>
            <person name="Lipzen A."/>
            <person name="Lutzoni F."/>
            <person name="Magnuson J."/>
            <person name="Mondo S."/>
            <person name="Nolan M."/>
            <person name="Ohm R."/>
            <person name="Pangilinan J."/>
            <person name="Park H.-J."/>
            <person name="Ramirez L."/>
            <person name="Alfaro M."/>
            <person name="Sun H."/>
            <person name="Tritt A."/>
            <person name="Yoshinaga Y."/>
            <person name="Zwiers L.-H."/>
            <person name="Turgeon B."/>
            <person name="Goodwin S."/>
            <person name="Spatafora J."/>
            <person name="Crous P."/>
            <person name="Grigoriev I."/>
        </authorList>
    </citation>
    <scope>NUCLEOTIDE SEQUENCE</scope>
    <source>
        <strain evidence="2">CBS 109.77</strain>
    </source>
</reference>
<accession>A0A6A6WV79</accession>
<organism evidence="2 3">
    <name type="scientific">Melanomma pulvis-pyrius CBS 109.77</name>
    <dbReference type="NCBI Taxonomy" id="1314802"/>
    <lineage>
        <taxon>Eukaryota</taxon>
        <taxon>Fungi</taxon>
        <taxon>Dikarya</taxon>
        <taxon>Ascomycota</taxon>
        <taxon>Pezizomycotina</taxon>
        <taxon>Dothideomycetes</taxon>
        <taxon>Pleosporomycetidae</taxon>
        <taxon>Pleosporales</taxon>
        <taxon>Melanommataceae</taxon>
        <taxon>Melanomma</taxon>
    </lineage>
</organism>
<dbReference type="EMBL" id="MU002276">
    <property type="protein sequence ID" value="KAF2787814.1"/>
    <property type="molecule type" value="Genomic_DNA"/>
</dbReference>
<name>A0A6A6WV79_9PLEO</name>
<sequence length="279" mass="30132">MRLRLDDYTAFTIGSVPDLEILTPSLTQDLDFGPQFNTTQGLGLATFTSGLNDIESVGGIAFSSTGEFSEIDFLTPPNSQPDVSSHIRSQSPSSASSSASPMSAESPPIISSTVGSRSTTDLTAHIHELSQKLSQSPLALDEVLVLNASYLQGIDSDIGKLPTDPSRMSTILMIIICLTQVLGLFEDFISPSTGKTLFDITNGPTLLLGSFQVDLESQCQIRIQIVLKEPMRVFDVARGLMRTLQQSPIAVGSQNQTYLTLVADIQNRVRSLEVIVRHS</sequence>
<dbReference type="OrthoDB" id="2328572at2759"/>
<proteinExistence type="predicted"/>
<evidence type="ECO:0008006" key="4">
    <source>
        <dbReference type="Google" id="ProtNLM"/>
    </source>
</evidence>
<gene>
    <name evidence="2" type="ORF">K505DRAFT_342619</name>
</gene>
<dbReference type="AlphaFoldDB" id="A0A6A6WV79"/>
<protein>
    <recommendedName>
        <fullName evidence="4">Aflatoxin regulatory protein domain-containing protein</fullName>
    </recommendedName>
</protein>
<feature type="region of interest" description="Disordered" evidence="1">
    <location>
        <begin position="73"/>
        <end position="115"/>
    </location>
</feature>
<evidence type="ECO:0000313" key="3">
    <source>
        <dbReference type="Proteomes" id="UP000799757"/>
    </source>
</evidence>
<keyword evidence="3" id="KW-1185">Reference proteome</keyword>
<evidence type="ECO:0000256" key="1">
    <source>
        <dbReference type="SAM" id="MobiDB-lite"/>
    </source>
</evidence>
<feature type="compositionally biased region" description="Low complexity" evidence="1">
    <location>
        <begin position="84"/>
        <end position="112"/>
    </location>
</feature>
<evidence type="ECO:0000313" key="2">
    <source>
        <dbReference type="EMBL" id="KAF2787814.1"/>
    </source>
</evidence>